<name>A0ABP9HVS7_9ACTN</name>
<evidence type="ECO:0000313" key="11">
    <source>
        <dbReference type="EMBL" id="GAA4979422.1"/>
    </source>
</evidence>
<evidence type="ECO:0000256" key="7">
    <source>
        <dbReference type="ARBA" id="ARBA00022833"/>
    </source>
</evidence>
<accession>A0ABP9HVS7</accession>
<dbReference type="HAMAP" id="MF_01818">
    <property type="entry name" value="RNase_Z_BN"/>
    <property type="match status" value="1"/>
</dbReference>
<evidence type="ECO:0000256" key="5">
    <source>
        <dbReference type="ARBA" id="ARBA00022759"/>
    </source>
</evidence>
<keyword evidence="2 8" id="KW-0819">tRNA processing</keyword>
<comment type="cofactor">
    <cofactor evidence="8">
        <name>Zn(2+)</name>
        <dbReference type="ChEBI" id="CHEBI:29105"/>
    </cofactor>
    <text evidence="8">Binds 2 Zn(2+) ions.</text>
</comment>
<dbReference type="NCBIfam" id="NF000805">
    <property type="entry name" value="PRK00055.2-3"/>
    <property type="match status" value="1"/>
</dbReference>
<comment type="caution">
    <text evidence="11">The sequence shown here is derived from an EMBL/GenBank/DDBJ whole genome shotgun (WGS) entry which is preliminary data.</text>
</comment>
<evidence type="ECO:0000256" key="1">
    <source>
        <dbReference type="ARBA" id="ARBA00011738"/>
    </source>
</evidence>
<dbReference type="Proteomes" id="UP001500466">
    <property type="component" value="Unassembled WGS sequence"/>
</dbReference>
<dbReference type="EC" id="3.1.26.11" evidence="8"/>
<feature type="binding site" evidence="8">
    <location>
        <position position="208"/>
    </location>
    <ligand>
        <name>Zn(2+)</name>
        <dbReference type="ChEBI" id="CHEBI:29105"/>
        <label>2</label>
        <note>catalytic</note>
    </ligand>
</feature>
<dbReference type="Gene3D" id="3.60.15.10">
    <property type="entry name" value="Ribonuclease Z/Hydroxyacylglutathione hydrolase-like"/>
    <property type="match status" value="1"/>
</dbReference>
<feature type="binding site" evidence="8">
    <location>
        <position position="63"/>
    </location>
    <ligand>
        <name>Zn(2+)</name>
        <dbReference type="ChEBI" id="CHEBI:29105"/>
        <label>1</label>
        <note>catalytic</note>
    </ligand>
</feature>
<evidence type="ECO:0000259" key="10">
    <source>
        <dbReference type="Pfam" id="PF12706"/>
    </source>
</evidence>
<evidence type="ECO:0000256" key="8">
    <source>
        <dbReference type="HAMAP-Rule" id="MF_01818"/>
    </source>
</evidence>
<feature type="domain" description="Metallo-beta-lactamase" evidence="9">
    <location>
        <begin position="20"/>
        <end position="116"/>
    </location>
</feature>
<evidence type="ECO:0000256" key="4">
    <source>
        <dbReference type="ARBA" id="ARBA00022723"/>
    </source>
</evidence>
<feature type="binding site" evidence="8">
    <location>
        <position position="67"/>
    </location>
    <ligand>
        <name>Zn(2+)</name>
        <dbReference type="ChEBI" id="CHEBI:29105"/>
        <label>2</label>
        <note>catalytic</note>
    </ligand>
</feature>
<feature type="binding site" evidence="8">
    <location>
        <position position="266"/>
    </location>
    <ligand>
        <name>Zn(2+)</name>
        <dbReference type="ChEBI" id="CHEBI:29105"/>
        <label>2</label>
        <note>catalytic</note>
    </ligand>
</feature>
<dbReference type="InterPro" id="IPR001279">
    <property type="entry name" value="Metallo-B-lactamas"/>
</dbReference>
<feature type="binding site" evidence="8">
    <location>
        <position position="141"/>
    </location>
    <ligand>
        <name>Zn(2+)</name>
        <dbReference type="ChEBI" id="CHEBI:29105"/>
        <label>1</label>
        <note>catalytic</note>
    </ligand>
</feature>
<evidence type="ECO:0000259" key="9">
    <source>
        <dbReference type="Pfam" id="PF00753"/>
    </source>
</evidence>
<dbReference type="EMBL" id="BAABHS010000021">
    <property type="protein sequence ID" value="GAA4979422.1"/>
    <property type="molecule type" value="Genomic_DNA"/>
</dbReference>
<evidence type="ECO:0000313" key="12">
    <source>
        <dbReference type="Proteomes" id="UP001500466"/>
    </source>
</evidence>
<keyword evidence="7 8" id="KW-0862">Zinc</keyword>
<comment type="subunit">
    <text evidence="1 8">Homodimer.</text>
</comment>
<keyword evidence="5 8" id="KW-0255">Endonuclease</keyword>
<evidence type="ECO:0000256" key="6">
    <source>
        <dbReference type="ARBA" id="ARBA00022801"/>
    </source>
</evidence>
<keyword evidence="3 8" id="KW-0540">Nuclease</keyword>
<feature type="active site" description="Proton acceptor" evidence="8">
    <location>
        <position position="67"/>
    </location>
</feature>
<dbReference type="CDD" id="cd07717">
    <property type="entry name" value="RNaseZ_ZiPD-like_MBL-fold"/>
    <property type="match status" value="1"/>
</dbReference>
<dbReference type="Pfam" id="PF00753">
    <property type="entry name" value="Lactamase_B"/>
    <property type="match status" value="1"/>
</dbReference>
<dbReference type="RefSeq" id="WP_345678382.1">
    <property type="nucleotide sequence ID" value="NZ_BAABHS010000021.1"/>
</dbReference>
<proteinExistence type="inferred from homology"/>
<keyword evidence="4 8" id="KW-0479">Metal-binding</keyword>
<feature type="binding site" evidence="8">
    <location>
        <position position="65"/>
    </location>
    <ligand>
        <name>Zn(2+)</name>
        <dbReference type="ChEBI" id="CHEBI:29105"/>
        <label>1</label>
        <note>catalytic</note>
    </ligand>
</feature>
<feature type="domain" description="Metallo-beta-lactamase" evidence="10">
    <location>
        <begin position="199"/>
        <end position="267"/>
    </location>
</feature>
<comment type="similarity">
    <text evidence="8">Belongs to the RNase Z family.</text>
</comment>
<feature type="binding site" evidence="8">
    <location>
        <position position="208"/>
    </location>
    <ligand>
        <name>Zn(2+)</name>
        <dbReference type="ChEBI" id="CHEBI:29105"/>
        <label>1</label>
        <note>catalytic</note>
    </ligand>
</feature>
<keyword evidence="12" id="KW-1185">Reference proteome</keyword>
<dbReference type="PANTHER" id="PTHR46018:SF2">
    <property type="entry name" value="ZINC PHOSPHODIESTERASE ELAC PROTEIN 1"/>
    <property type="match status" value="1"/>
</dbReference>
<evidence type="ECO:0000256" key="3">
    <source>
        <dbReference type="ARBA" id="ARBA00022722"/>
    </source>
</evidence>
<gene>
    <name evidence="8" type="primary">rnz</name>
    <name evidence="11" type="ORF">GCM10023205_55020</name>
</gene>
<dbReference type="InterPro" id="IPR013471">
    <property type="entry name" value="RNase_Z/BN"/>
</dbReference>
<feature type="binding site" evidence="8">
    <location>
        <position position="68"/>
    </location>
    <ligand>
        <name>Zn(2+)</name>
        <dbReference type="ChEBI" id="CHEBI:29105"/>
        <label>2</label>
        <note>catalytic</note>
    </ligand>
</feature>
<dbReference type="PANTHER" id="PTHR46018">
    <property type="entry name" value="ZINC PHOSPHODIESTERASE ELAC PROTEIN 1"/>
    <property type="match status" value="1"/>
</dbReference>
<dbReference type="SUPFAM" id="SSF56281">
    <property type="entry name" value="Metallo-hydrolase/oxidoreductase"/>
    <property type="match status" value="1"/>
</dbReference>
<keyword evidence="6 8" id="KW-0378">Hydrolase</keyword>
<protein>
    <recommendedName>
        <fullName evidence="8">Ribonuclease Z</fullName>
        <shortName evidence="8">RNase Z</shortName>
        <ecNumber evidence="8">3.1.26.11</ecNumber>
    </recommendedName>
    <alternativeName>
        <fullName evidence="8">tRNA 3 endonuclease</fullName>
    </alternativeName>
    <alternativeName>
        <fullName evidence="8">tRNase Z</fullName>
    </alternativeName>
</protein>
<dbReference type="Pfam" id="PF12706">
    <property type="entry name" value="Lactamase_B_2"/>
    <property type="match status" value="1"/>
</dbReference>
<reference evidence="12" key="1">
    <citation type="journal article" date="2019" name="Int. J. Syst. Evol. Microbiol.">
        <title>The Global Catalogue of Microorganisms (GCM) 10K type strain sequencing project: providing services to taxonomists for standard genome sequencing and annotation.</title>
        <authorList>
            <consortium name="The Broad Institute Genomics Platform"/>
            <consortium name="The Broad Institute Genome Sequencing Center for Infectious Disease"/>
            <person name="Wu L."/>
            <person name="Ma J."/>
        </authorList>
    </citation>
    <scope>NUCLEOTIDE SEQUENCE [LARGE SCALE GENOMIC DNA]</scope>
    <source>
        <strain evidence="12">JCM 17986</strain>
    </source>
</reference>
<evidence type="ECO:0000256" key="2">
    <source>
        <dbReference type="ARBA" id="ARBA00022694"/>
    </source>
</evidence>
<comment type="function">
    <text evidence="8">Zinc phosphodiesterase, which displays some tRNA 3'-processing endonuclease activity. Probably involved in tRNA maturation, by removing a 3'-trailer from precursor tRNA.</text>
</comment>
<comment type="catalytic activity">
    <reaction evidence="8">
        <text>Endonucleolytic cleavage of RNA, removing extra 3' nucleotides from tRNA precursor, generating 3' termini of tRNAs. A 3'-hydroxy group is left at the tRNA terminus and a 5'-phosphoryl group is left at the trailer molecule.</text>
        <dbReference type="EC" id="3.1.26.11"/>
    </reaction>
</comment>
<organism evidence="11 12">
    <name type="scientific">Yinghuangia aomiensis</name>
    <dbReference type="NCBI Taxonomy" id="676205"/>
    <lineage>
        <taxon>Bacteria</taxon>
        <taxon>Bacillati</taxon>
        <taxon>Actinomycetota</taxon>
        <taxon>Actinomycetes</taxon>
        <taxon>Kitasatosporales</taxon>
        <taxon>Streptomycetaceae</taxon>
        <taxon>Yinghuangia</taxon>
    </lineage>
</organism>
<sequence>MSPRELLVLGTASQAPTRHRNHNGYLLRWDGEGLLFDPGEGTQRQMVHAGAAATDITRICVTHFHGDHCLGLPGVVQRLSLDRVRHEVTAYYPASGQAYFDRLHHASVFHETAVLREHPVAGDTATVPLDAFTLTASRLSHPVESYGYRLAEPDGRRMLPERLAEYGVTGPAVGRLQREGSVDIDGKLVVLDEVSEVRRGQSFAFVMDTRLCDAVFELADGTDMLVCESTFLHEDEALAEAHGHLTARQAGAVAREARARLLVLTHFSQRYTDPHAFVDDARKEFDGPIHVAADLDRIPVPKRR</sequence>
<dbReference type="InterPro" id="IPR036866">
    <property type="entry name" value="RibonucZ/Hydroxyglut_hydro"/>
</dbReference>